<evidence type="ECO:0000313" key="2">
    <source>
        <dbReference type="Proteomes" id="UP000298234"/>
    </source>
</evidence>
<comment type="caution">
    <text evidence="1">The sequence shown here is derived from an EMBL/GenBank/DDBJ whole genome shotgun (WGS) entry which is preliminary data.</text>
</comment>
<reference evidence="1 2" key="1">
    <citation type="submission" date="2019-03" db="EMBL/GenBank/DDBJ databases">
        <title>Burkholderia cepacia outbreak.</title>
        <authorList>
            <person name="Farzana R."/>
            <person name="Walsh T.R."/>
        </authorList>
    </citation>
    <scope>NUCLEOTIDE SEQUENCE [LARGE SCALE GENOMIC DNA]</scope>
    <source>
        <strain evidence="2">d13</strain>
    </source>
</reference>
<gene>
    <name evidence="1" type="ORF">E3D37_15955</name>
</gene>
<evidence type="ECO:0000313" key="1">
    <source>
        <dbReference type="EMBL" id="TEU47497.1"/>
    </source>
</evidence>
<dbReference type="EMBL" id="SNSQ01000016">
    <property type="protein sequence ID" value="TEU47497.1"/>
    <property type="molecule type" value="Genomic_DNA"/>
</dbReference>
<dbReference type="Proteomes" id="UP000298234">
    <property type="component" value="Unassembled WGS sequence"/>
</dbReference>
<name>A0AAX2RRY3_BURCE</name>
<sequence length="201" mass="22783">MGEAKRRKAEIDELKRARDGWRQDLTADEKAIAEVAERLHERLVVERGFVGGCYQLAFFLRLFLKERCGIEVTPIVGYINDTTGPVMASHAWIEFGGKKTDISLTRTEYPEFQPPGALLIHDHVVRRGTVLHTYHLAQSTESLAREVEMARSDPHTSAVVQHKQREHAIMSDRATDDAKIQQYFKSAPPQLSYDVLARLAS</sequence>
<organism evidence="1 2">
    <name type="scientific">Burkholderia cepacia</name>
    <name type="common">Pseudomonas cepacia</name>
    <dbReference type="NCBI Taxonomy" id="292"/>
    <lineage>
        <taxon>Bacteria</taxon>
        <taxon>Pseudomonadati</taxon>
        <taxon>Pseudomonadota</taxon>
        <taxon>Betaproteobacteria</taxon>
        <taxon>Burkholderiales</taxon>
        <taxon>Burkholderiaceae</taxon>
        <taxon>Burkholderia</taxon>
        <taxon>Burkholderia cepacia complex</taxon>
    </lineage>
</organism>
<evidence type="ECO:0008006" key="3">
    <source>
        <dbReference type="Google" id="ProtNLM"/>
    </source>
</evidence>
<dbReference type="AlphaFoldDB" id="A0AAX2RRY3"/>
<protein>
    <recommendedName>
        <fullName evidence="3">Microcin J25-processing protein McjB C-terminal domain-containing protein</fullName>
    </recommendedName>
</protein>
<proteinExistence type="predicted"/>
<dbReference type="RefSeq" id="WP_134256206.1">
    <property type="nucleotide sequence ID" value="NZ_SNSG01000013.1"/>
</dbReference>
<accession>A0AAX2RRY3</accession>